<evidence type="ECO:0000256" key="1">
    <source>
        <dbReference type="SAM" id="Coils"/>
    </source>
</evidence>
<keyword evidence="1" id="KW-0175">Coiled coil</keyword>
<proteinExistence type="predicted"/>
<organism evidence="2 3">
    <name type="scientific">Funneliformis mosseae</name>
    <name type="common">Endomycorrhizal fungus</name>
    <name type="synonym">Glomus mosseae</name>
    <dbReference type="NCBI Taxonomy" id="27381"/>
    <lineage>
        <taxon>Eukaryota</taxon>
        <taxon>Fungi</taxon>
        <taxon>Fungi incertae sedis</taxon>
        <taxon>Mucoromycota</taxon>
        <taxon>Glomeromycotina</taxon>
        <taxon>Glomeromycetes</taxon>
        <taxon>Glomerales</taxon>
        <taxon>Glomeraceae</taxon>
        <taxon>Funneliformis</taxon>
    </lineage>
</organism>
<reference evidence="2" key="1">
    <citation type="submission" date="2021-06" db="EMBL/GenBank/DDBJ databases">
        <authorList>
            <person name="Kallberg Y."/>
            <person name="Tangrot J."/>
            <person name="Rosling A."/>
        </authorList>
    </citation>
    <scope>NUCLEOTIDE SEQUENCE</scope>
    <source>
        <strain evidence="2">87-6 pot B 2015</strain>
    </source>
</reference>
<gene>
    <name evidence="2" type="ORF">FMOSSE_LOCUS1084</name>
</gene>
<name>A0A9N8YPZ0_FUNMO</name>
<protein>
    <submittedName>
        <fullName evidence="2">14685_t:CDS:1</fullName>
    </submittedName>
</protein>
<accession>A0A9N8YPZ0</accession>
<keyword evidence="3" id="KW-1185">Reference proteome</keyword>
<dbReference type="EMBL" id="CAJVPP010000119">
    <property type="protein sequence ID" value="CAG8444705.1"/>
    <property type="molecule type" value="Genomic_DNA"/>
</dbReference>
<dbReference type="AlphaFoldDB" id="A0A9N8YPZ0"/>
<evidence type="ECO:0000313" key="2">
    <source>
        <dbReference type="EMBL" id="CAG8444705.1"/>
    </source>
</evidence>
<dbReference type="Proteomes" id="UP000789375">
    <property type="component" value="Unassembled WGS sequence"/>
</dbReference>
<feature type="coiled-coil region" evidence="1">
    <location>
        <begin position="74"/>
        <end position="133"/>
    </location>
</feature>
<comment type="caution">
    <text evidence="2">The sequence shown here is derived from an EMBL/GenBank/DDBJ whole genome shotgun (WGS) entry which is preliminary data.</text>
</comment>
<sequence>MVLKSNLIDLEQRSKKEDEENQLVLPDLLNEIGSTDLYDLKKLLGGRKLAEILDDQRIDLQYSKFESSWYNSQFKILEEKIKVQEEEINAKQKIINDLEKKIREQEKNTRKMIKGLKEEIRGKDKKAKEIIKDLKTKIGEIIFDNNLTMTNNRHQNEISFDDTFSQRDNITGRSVDIKFDNLSSGSYKPIEPVKNEEFQNLINALTIKSVRKHKGYDLVFSQQNNFTRSVAIKFDDNLSPGSNEPIKSVTDENFQELIETSTEIKDDDNLNSKSKKQIIPVTNEEYQLLMRTPIKSIRKQRGYNNIHSQHDNTAGRISFEIKGDYNLSLGQISN</sequence>
<evidence type="ECO:0000313" key="3">
    <source>
        <dbReference type="Proteomes" id="UP000789375"/>
    </source>
</evidence>